<accession>A0ABP0N746</accession>
<sequence>MPPFWAQKRDEPGSVLLEDYAVDPDQKRPVSSKRPLFPAGAPEKARTQTRNTLPAAIVKTDPRKERDFSNRRQWRLFFKGGRPLVVTQVALVVSN</sequence>
<keyword evidence="3" id="KW-1185">Reference proteome</keyword>
<reference evidence="2 3" key="1">
    <citation type="submission" date="2024-02" db="EMBL/GenBank/DDBJ databases">
        <authorList>
            <person name="Chen Y."/>
            <person name="Shah S."/>
            <person name="Dougan E. K."/>
            <person name="Thang M."/>
            <person name="Chan C."/>
        </authorList>
    </citation>
    <scope>NUCLEOTIDE SEQUENCE [LARGE SCALE GENOMIC DNA]</scope>
</reference>
<dbReference type="Proteomes" id="UP001642484">
    <property type="component" value="Unassembled WGS sequence"/>
</dbReference>
<evidence type="ECO:0000256" key="1">
    <source>
        <dbReference type="SAM" id="MobiDB-lite"/>
    </source>
</evidence>
<comment type="caution">
    <text evidence="2">The sequence shown here is derived from an EMBL/GenBank/DDBJ whole genome shotgun (WGS) entry which is preliminary data.</text>
</comment>
<organism evidence="2 3">
    <name type="scientific">Durusdinium trenchii</name>
    <dbReference type="NCBI Taxonomy" id="1381693"/>
    <lineage>
        <taxon>Eukaryota</taxon>
        <taxon>Sar</taxon>
        <taxon>Alveolata</taxon>
        <taxon>Dinophyceae</taxon>
        <taxon>Suessiales</taxon>
        <taxon>Symbiodiniaceae</taxon>
        <taxon>Durusdinium</taxon>
    </lineage>
</organism>
<evidence type="ECO:0000313" key="2">
    <source>
        <dbReference type="EMBL" id="CAK9058179.1"/>
    </source>
</evidence>
<name>A0ABP0N746_9DINO</name>
<dbReference type="EMBL" id="CAXAMN010021348">
    <property type="protein sequence ID" value="CAK9058179.1"/>
    <property type="molecule type" value="Genomic_DNA"/>
</dbReference>
<feature type="region of interest" description="Disordered" evidence="1">
    <location>
        <begin position="19"/>
        <end position="52"/>
    </location>
</feature>
<protein>
    <submittedName>
        <fullName evidence="2">Uncharacterized protein</fullName>
    </submittedName>
</protein>
<evidence type="ECO:0000313" key="3">
    <source>
        <dbReference type="Proteomes" id="UP001642484"/>
    </source>
</evidence>
<proteinExistence type="predicted"/>
<gene>
    <name evidence="2" type="ORF">CCMP2556_LOCUS28675</name>
</gene>